<accession>A0A4U5MN53</accession>
<evidence type="ECO:0000313" key="2">
    <source>
        <dbReference type="EMBL" id="TKR70970.1"/>
    </source>
</evidence>
<keyword evidence="1" id="KW-0472">Membrane</keyword>
<organism evidence="2">
    <name type="scientific">Populus alba</name>
    <name type="common">White poplar</name>
    <dbReference type="NCBI Taxonomy" id="43335"/>
    <lineage>
        <taxon>Eukaryota</taxon>
        <taxon>Viridiplantae</taxon>
        <taxon>Streptophyta</taxon>
        <taxon>Embryophyta</taxon>
        <taxon>Tracheophyta</taxon>
        <taxon>Spermatophyta</taxon>
        <taxon>Magnoliopsida</taxon>
        <taxon>eudicotyledons</taxon>
        <taxon>Gunneridae</taxon>
        <taxon>Pentapetalae</taxon>
        <taxon>rosids</taxon>
        <taxon>fabids</taxon>
        <taxon>Malpighiales</taxon>
        <taxon>Salicaceae</taxon>
        <taxon>Saliceae</taxon>
        <taxon>Populus</taxon>
    </lineage>
</organism>
<reference evidence="2" key="1">
    <citation type="submission" date="2018-10" db="EMBL/GenBank/DDBJ databases">
        <title>Population genomic analysis revealed the cold adaptation of white poplar.</title>
        <authorList>
            <person name="Liu Y.-J."/>
        </authorList>
    </citation>
    <scope>NUCLEOTIDE SEQUENCE [LARGE SCALE GENOMIC DNA]</scope>
    <source>
        <strain evidence="2">PAL-ZL1</strain>
    </source>
</reference>
<protein>
    <submittedName>
        <fullName evidence="2">Uncharacterized protein</fullName>
    </submittedName>
</protein>
<keyword evidence="1" id="KW-0812">Transmembrane</keyword>
<dbReference type="EMBL" id="RCHU01001195">
    <property type="protein sequence ID" value="TKR70970.1"/>
    <property type="molecule type" value="Genomic_DNA"/>
</dbReference>
<comment type="caution">
    <text evidence="2">The sequence shown here is derived from an EMBL/GenBank/DDBJ whole genome shotgun (WGS) entry which is preliminary data.</text>
</comment>
<keyword evidence="1" id="KW-1133">Transmembrane helix</keyword>
<proteinExistence type="predicted"/>
<feature type="transmembrane region" description="Helical" evidence="1">
    <location>
        <begin position="69"/>
        <end position="91"/>
    </location>
</feature>
<dbReference type="AlphaFoldDB" id="A0A4U5MN53"/>
<name>A0A4U5MN53_POPAL</name>
<evidence type="ECO:0000256" key="1">
    <source>
        <dbReference type="SAM" id="Phobius"/>
    </source>
</evidence>
<sequence length="136" mass="15882">MESKVTVSAARISRVYDRSPYKHIHNCKFHHQGKKFAVVRCISLRHKRSVYMFWKTLDKKRTNLLVTMLTWHALCPYCIISLPICAIPITLRGRAPKDKLMRYSPFVDVISDLTALGKTEAAAFGSKWWTRLMDRR</sequence>
<gene>
    <name evidence="2" type="ORF">D5086_0000306260</name>
</gene>